<dbReference type="Pfam" id="PF12796">
    <property type="entry name" value="Ank_2"/>
    <property type="match status" value="5"/>
</dbReference>
<feature type="domain" description="Nephrocystin 3-like N-terminal" evidence="6">
    <location>
        <begin position="275"/>
        <end position="397"/>
    </location>
</feature>
<dbReference type="PANTHER" id="PTHR24123:SF33">
    <property type="entry name" value="PROTEIN HOS4"/>
    <property type="match status" value="1"/>
</dbReference>
<dbReference type="InterPro" id="IPR051165">
    <property type="entry name" value="Multifunctional_ANK_Repeat"/>
</dbReference>
<evidence type="ECO:0000259" key="6">
    <source>
        <dbReference type="Pfam" id="PF24883"/>
    </source>
</evidence>
<protein>
    <submittedName>
        <fullName evidence="7">Uncharacterized protein</fullName>
    </submittedName>
</protein>
<evidence type="ECO:0000313" key="7">
    <source>
        <dbReference type="EMBL" id="KAF9871054.1"/>
    </source>
</evidence>
<feature type="repeat" description="ANK" evidence="3">
    <location>
        <begin position="2264"/>
        <end position="2296"/>
    </location>
</feature>
<feature type="repeat" description="ANK" evidence="3">
    <location>
        <begin position="734"/>
        <end position="766"/>
    </location>
</feature>
<dbReference type="PROSITE" id="PS50297">
    <property type="entry name" value="ANK_REP_REGION"/>
    <property type="match status" value="8"/>
</dbReference>
<reference evidence="7" key="1">
    <citation type="submission" date="2020-03" db="EMBL/GenBank/DDBJ databases">
        <authorList>
            <person name="He L."/>
        </authorList>
    </citation>
    <scope>NUCLEOTIDE SEQUENCE</scope>
    <source>
        <strain evidence="7">CkLH20</strain>
    </source>
</reference>
<evidence type="ECO:0000256" key="3">
    <source>
        <dbReference type="PROSITE-ProRule" id="PRU00023"/>
    </source>
</evidence>
<dbReference type="Gene3D" id="1.25.40.20">
    <property type="entry name" value="Ankyrin repeat-containing domain"/>
    <property type="match status" value="8"/>
</dbReference>
<reference evidence="7" key="2">
    <citation type="submission" date="2020-11" db="EMBL/GenBank/DDBJ databases">
        <title>Whole genome sequencing of Colletotrichum sp.</title>
        <authorList>
            <person name="Li H."/>
        </authorList>
    </citation>
    <scope>NUCLEOTIDE SEQUENCE</scope>
    <source>
        <strain evidence="7">CkLH20</strain>
    </source>
</reference>
<feature type="repeat" description="ANK" evidence="3">
    <location>
        <begin position="1929"/>
        <end position="1961"/>
    </location>
</feature>
<feature type="compositionally biased region" description="Acidic residues" evidence="4">
    <location>
        <begin position="1420"/>
        <end position="1434"/>
    </location>
</feature>
<dbReference type="Proteomes" id="UP000781932">
    <property type="component" value="Unassembled WGS sequence"/>
</dbReference>
<keyword evidence="1" id="KW-0677">Repeat</keyword>
<gene>
    <name evidence="7" type="ORF">CkaCkLH20_11471</name>
</gene>
<name>A0A9P6HV84_9PEZI</name>
<accession>A0A9P6HV84</accession>
<feature type="domain" description="DUF7708" evidence="5">
    <location>
        <begin position="76"/>
        <end position="220"/>
    </location>
</feature>
<dbReference type="InterPro" id="IPR002110">
    <property type="entry name" value="Ankyrin_rpt"/>
</dbReference>
<feature type="repeat" description="ANK" evidence="3">
    <location>
        <begin position="1896"/>
        <end position="1928"/>
    </location>
</feature>
<feature type="compositionally biased region" description="Acidic residues" evidence="4">
    <location>
        <begin position="2628"/>
        <end position="2645"/>
    </location>
</feature>
<feature type="repeat" description="ANK" evidence="3">
    <location>
        <begin position="1761"/>
        <end position="1793"/>
    </location>
</feature>
<evidence type="ECO:0000256" key="2">
    <source>
        <dbReference type="ARBA" id="ARBA00023043"/>
    </source>
</evidence>
<feature type="repeat" description="ANK" evidence="3">
    <location>
        <begin position="767"/>
        <end position="795"/>
    </location>
</feature>
<evidence type="ECO:0000256" key="1">
    <source>
        <dbReference type="ARBA" id="ARBA00022737"/>
    </source>
</evidence>
<dbReference type="SMART" id="SM00248">
    <property type="entry name" value="ANK"/>
    <property type="match status" value="23"/>
</dbReference>
<keyword evidence="2 3" id="KW-0040">ANK repeat</keyword>
<dbReference type="InterPro" id="IPR036770">
    <property type="entry name" value="Ankyrin_rpt-contain_sf"/>
</dbReference>
<dbReference type="EMBL" id="JAATWM020000048">
    <property type="protein sequence ID" value="KAF9871054.1"/>
    <property type="molecule type" value="Genomic_DNA"/>
</dbReference>
<dbReference type="GeneID" id="62167259"/>
<dbReference type="InterPro" id="IPR056884">
    <property type="entry name" value="NPHP3-like_N"/>
</dbReference>
<evidence type="ECO:0000256" key="4">
    <source>
        <dbReference type="SAM" id="MobiDB-lite"/>
    </source>
</evidence>
<feature type="region of interest" description="Disordered" evidence="4">
    <location>
        <begin position="2620"/>
        <end position="2645"/>
    </location>
</feature>
<sequence length="2645" mass="291577">MASAPSISAAAAGLWDKALESLPPDVRKGLETVKTPKRQILEVVLQEVETQKTLVFNKRLKFKKPNGSEVIVRDLLEKIVGWVHRFKEVGDTIVQYDPAHAALPWAAVRFLLQTSISEIETFKALVDDLEDITRMMARYRIFENLYLRGTSLETEQGLEAALVRLYAEILTRLSYAIKLLQERTRVRVVLSPFRSADPDRAKMMANLEAEINNYARLSDTETLRDMEKAFVRLSTQTLQSISKEKFTDIYEWLSVAPYSNHHRFVVDLRLPGAAPLGYFYCSTLESEMQRQSSDDVMRTILYQLAVNTTLPTKMREFLCSEYERQAHRSTTGKAGMFKLRTADCVRLILELATQDPITIIVDSLDSIVERERPGFILALREIVAKADNVVKIFVTSRSSRAAMMPQAEHEVQISSQETRTDMEAYVNHLIDTAVAKKLLLNGNLPPQTGSELRRAVMEGAGEMFLWAKLQVDRICREHVEADVLAALKNKVPQDIDQLYKESLNHIDLMGDTGQGIAVKVISWLLYMREPLTPAALLATLAEANHPTPELTQVIAICANLVVLDTTCNIMRFIHQSVQEFLSSQPRYAAGTAHTLLASACLDACSRGPTAVFDDTLRIPNDDFYIYAAIYWPVHLQMARSLCQDNVALEKLMSGVRSFIFEDDWEVNFSFESWHSDVQDLVPHLTRDHAMMPLLDAIPSTDGFLFLFAMFGFEEMLESVLASIDGIDVNQSNKHSHTPVYLAARYGHLTTMLKLVGHGANVNVNGGKFGSPLHAACFEGHMSIVEDLLRHNADVSCGTVYKNALEAAFLGGKEDVVLRLLDTESMIQSEADHEEAMGHAARSGFARVIQQLQQPRFAPFSHPTEDKMRKRVRSLIKSGNLTAVRRFLDQNLSQRGLPPDCIAVAVEGGHEDLITFLLTKGADIEGEGVYGSPLRTASLLNYNRLAQLLLGRGANVNALGRHGDALQTASWKGHIAIMELLIGNGANVNQKSGFWGTSLQAAAYHGQLRAVQLLIASNADVHEKGYSRDAFHAAAEGGHEDVVILMLQKGYAPYRHMGLVQCSVPKALASEKLLRDAFPERYASPDGQSLADDFGRVNAEQTSSVTERTTVNDVVPEDQRSFDVSGTTCLPVLGYRSRGYTGEQSFPVEAAASAGRQEVVKTLVKHHKALGISPTSMVEAIKEAAKIGHVPIIGVLFDHLQSRQPAKPLIEAMLVAAKKNQQREVMEYAVQLAEKHCAAEECVRMKAFATATAARYRNSKRGRRRLFSDFMTSCRTGNSQLTTQILATEHHVMLSEARIKRGLRLCAVHGHHELMQLLLHSPSLRNRRPSTGEEMFVAAAASGHLEIMKLLMTFWPALADSTDSIPLKRALVLASEQGRISAVRYLVVDLQADVNLCSSDEGQNMVSSSRSCDSDSSELNVELDDSGNELSDSESDVPPVRRIPRHYMHYGRRAQRRPAALFISPLQASLRGFARLNPSTRYLYTSRDQSGQADQEQQVEVTELLLEHGSDPNDLGGQSLFPIQYAAKHCPNSLIGSLIRSGADLNKVSNADDHSKALSSDKHTYVVTTKFDSSSGSPVQTVSLVVKGILEWTKPAVFITAERPSSSLSTVRQLLEAGATVPQDVELQHRLVDNVLMKFEETVPRLENVRYYMTEDRGEISQHVRSWIDDAFSEGSIAALLHLMSQMPHVTAKSARWNLVLQIAAFVNKTDFIDRLLSLGTNINATGYQFNTALQAAASQGHEKLVSKLLDAGAEVNSIGGEYHTALRAAVSGGHESTVRVLLDRGASLEPEKPQHKSKLNKKTLLGLGVQVGSLAIVRMLLARGASPMLEKSDRFEHPHPLIVAADMGFIGIANELILAGAPVNVKFLSYESHRSLRSTDKDFYYGGSFMDEYSFTDASPLHAASARGNLEMVTLLLSNGAAVEGPDDSWKSPLTIAASKGNADVVGHLIEAGARCESNSGLMRAVRKGYAGTVKKLLSAEAHVEGVLAAACQHENLEVVELLLCEIMARDDPDPIIDEAFVVNNLDGSVLQLLLSYAPMTAFRFVRVCASGPVHLVEHILDQGLVDANQIAGETGSQALHAAAVQLQSEVVQLLVSRGANIDGTAGHGDSPLVSALEACAGLTLTMRGMTGDPKLWKLAEKVRKVALDTSELRDQSHLGRRKPASATSFLRLSNCERIVRSLLSKGANVDLEGDCLGSPLHIACLIGSRSLVELLWDHGADFDATGGFFDKPIFAAIHSRNMDLLSFCLNHTQPSTIQHSHPELGTPLHYACKIHEGSMVRLLLRHGAYPSARDSQGQTPLATALYNTRHPSFTPRNGKEDPLSVFMEMIDSLHISDDDLVAAATAKVDTTRLQPLLSRKWSNSIPEKIICDVLSHENANPDVIKFLMENNGGIGATANILQAVTDERQLEILLEFRPVGRISSTTLASQKSFKCISRLLEADPEVSIPRDVIFRALRPNQYDSKERGLLKVLFERSPQIQVTQDMLEAVRHVEHMKILLDRMDKGTEISSGVVDAISRLDSEESYGIIQRLLKFDPSIHVSQKMASRMVTESREVSVLELLLEHNPAVEITPKMFLAVLDDDCSGADSALVDLMTKYDKRVVSTRKVRQAVADSTDERLAGLTVADEQEDMEDSEDSEDSCDD</sequence>
<evidence type="ECO:0000259" key="5">
    <source>
        <dbReference type="Pfam" id="PF24809"/>
    </source>
</evidence>
<organism evidence="7 8">
    <name type="scientific">Colletotrichum karsti</name>
    <dbReference type="NCBI Taxonomy" id="1095194"/>
    <lineage>
        <taxon>Eukaryota</taxon>
        <taxon>Fungi</taxon>
        <taxon>Dikarya</taxon>
        <taxon>Ascomycota</taxon>
        <taxon>Pezizomycotina</taxon>
        <taxon>Sordariomycetes</taxon>
        <taxon>Hypocreomycetidae</taxon>
        <taxon>Glomerellales</taxon>
        <taxon>Glomerellaceae</taxon>
        <taxon>Colletotrichum</taxon>
        <taxon>Colletotrichum boninense species complex</taxon>
    </lineage>
</organism>
<feature type="repeat" description="ANK" evidence="3">
    <location>
        <begin position="1728"/>
        <end position="1760"/>
    </location>
</feature>
<comment type="caution">
    <text evidence="7">The sequence shown here is derived from an EMBL/GenBank/DDBJ whole genome shotgun (WGS) entry which is preliminary data.</text>
</comment>
<evidence type="ECO:0000313" key="8">
    <source>
        <dbReference type="Proteomes" id="UP000781932"/>
    </source>
</evidence>
<dbReference type="Pfam" id="PF00023">
    <property type="entry name" value="Ank"/>
    <property type="match status" value="1"/>
</dbReference>
<dbReference type="SUPFAM" id="SSF48403">
    <property type="entry name" value="Ankyrin repeat"/>
    <property type="match status" value="5"/>
</dbReference>
<feature type="repeat" description="ANK" evidence="3">
    <location>
        <begin position="960"/>
        <end position="992"/>
    </location>
</feature>
<dbReference type="PROSITE" id="PS50088">
    <property type="entry name" value="ANK_REPEAT"/>
    <property type="match status" value="10"/>
</dbReference>
<dbReference type="InterPro" id="IPR056125">
    <property type="entry name" value="DUF7708"/>
</dbReference>
<dbReference type="OrthoDB" id="7464126at2759"/>
<dbReference type="RefSeq" id="XP_038740515.1">
    <property type="nucleotide sequence ID" value="XM_038894185.1"/>
</dbReference>
<feature type="region of interest" description="Disordered" evidence="4">
    <location>
        <begin position="1401"/>
        <end position="1438"/>
    </location>
</feature>
<dbReference type="PANTHER" id="PTHR24123">
    <property type="entry name" value="ANKYRIN REPEAT-CONTAINING"/>
    <property type="match status" value="1"/>
</dbReference>
<dbReference type="Pfam" id="PF24883">
    <property type="entry name" value="NPHP3_N"/>
    <property type="match status" value="1"/>
</dbReference>
<feature type="repeat" description="ANK" evidence="3">
    <location>
        <begin position="2075"/>
        <end position="2107"/>
    </location>
</feature>
<dbReference type="Pfam" id="PF24809">
    <property type="entry name" value="DUF7708"/>
    <property type="match status" value="1"/>
</dbReference>
<dbReference type="Pfam" id="PF13606">
    <property type="entry name" value="Ank_3"/>
    <property type="match status" value="1"/>
</dbReference>
<feature type="repeat" description="ANK" evidence="3">
    <location>
        <begin position="2199"/>
        <end position="2228"/>
    </location>
</feature>
<keyword evidence="8" id="KW-1185">Reference proteome</keyword>
<proteinExistence type="predicted"/>